<feature type="transmembrane region" description="Helical" evidence="7">
    <location>
        <begin position="187"/>
        <end position="210"/>
    </location>
</feature>
<gene>
    <name evidence="9" type="ORF">CH341_26000</name>
</gene>
<protein>
    <recommendedName>
        <fullName evidence="8">Major facilitator superfamily (MFS) profile domain-containing protein</fullName>
    </recommendedName>
</protein>
<feature type="transmembrane region" description="Helical" evidence="7">
    <location>
        <begin position="153"/>
        <end position="175"/>
    </location>
</feature>
<evidence type="ECO:0000256" key="2">
    <source>
        <dbReference type="ARBA" id="ARBA00022448"/>
    </source>
</evidence>
<evidence type="ECO:0000313" key="10">
    <source>
        <dbReference type="Proteomes" id="UP000249130"/>
    </source>
</evidence>
<feature type="transmembrane region" description="Helical" evidence="7">
    <location>
        <begin position="99"/>
        <end position="120"/>
    </location>
</feature>
<feature type="domain" description="Major facilitator superfamily (MFS) profile" evidence="8">
    <location>
        <begin position="59"/>
        <end position="443"/>
    </location>
</feature>
<comment type="subcellular location">
    <subcellularLocation>
        <location evidence="1">Cell membrane</location>
        <topology evidence="1">Multi-pass membrane protein</topology>
    </subcellularLocation>
</comment>
<evidence type="ECO:0000259" key="8">
    <source>
        <dbReference type="PROSITE" id="PS50850"/>
    </source>
</evidence>
<dbReference type="InterPro" id="IPR036259">
    <property type="entry name" value="MFS_trans_sf"/>
</dbReference>
<feature type="transmembrane region" description="Helical" evidence="7">
    <location>
        <begin position="294"/>
        <end position="317"/>
    </location>
</feature>
<organism evidence="9 10">
    <name type="scientific">Rhodoplanes roseus</name>
    <dbReference type="NCBI Taxonomy" id="29409"/>
    <lineage>
        <taxon>Bacteria</taxon>
        <taxon>Pseudomonadati</taxon>
        <taxon>Pseudomonadota</taxon>
        <taxon>Alphaproteobacteria</taxon>
        <taxon>Hyphomicrobiales</taxon>
        <taxon>Nitrobacteraceae</taxon>
        <taxon>Rhodoplanes</taxon>
    </lineage>
</organism>
<accession>A0A327KN04</accession>
<dbReference type="InterPro" id="IPR020846">
    <property type="entry name" value="MFS_dom"/>
</dbReference>
<comment type="caution">
    <text evidence="9">The sequence shown here is derived from an EMBL/GenBank/DDBJ whole genome shotgun (WGS) entry which is preliminary data.</text>
</comment>
<keyword evidence="4 7" id="KW-0812">Transmembrane</keyword>
<dbReference type="EMBL" id="NPEX01000294">
    <property type="protein sequence ID" value="RAI39356.1"/>
    <property type="molecule type" value="Genomic_DNA"/>
</dbReference>
<feature type="transmembrane region" description="Helical" evidence="7">
    <location>
        <begin position="216"/>
        <end position="235"/>
    </location>
</feature>
<feature type="transmembrane region" description="Helical" evidence="7">
    <location>
        <begin position="256"/>
        <end position="282"/>
    </location>
</feature>
<keyword evidence="10" id="KW-1185">Reference proteome</keyword>
<dbReference type="Pfam" id="PF07690">
    <property type="entry name" value="MFS_1"/>
    <property type="match status" value="1"/>
</dbReference>
<reference evidence="9 10" key="1">
    <citation type="submission" date="2017-07" db="EMBL/GenBank/DDBJ databases">
        <title>Draft Genome Sequences of Select Purple Nonsulfur Bacteria.</title>
        <authorList>
            <person name="Lasarre B."/>
            <person name="Mckinlay J.B."/>
        </authorList>
    </citation>
    <scope>NUCLEOTIDE SEQUENCE [LARGE SCALE GENOMIC DNA]</scope>
    <source>
        <strain evidence="9 10">DSM 5909</strain>
    </source>
</reference>
<feature type="transmembrane region" description="Helical" evidence="7">
    <location>
        <begin position="127"/>
        <end position="147"/>
    </location>
</feature>
<keyword evidence="6 7" id="KW-0472">Membrane</keyword>
<dbReference type="Gene3D" id="1.20.1250.20">
    <property type="entry name" value="MFS general substrate transporter like domains"/>
    <property type="match status" value="1"/>
</dbReference>
<feature type="transmembrane region" description="Helical" evidence="7">
    <location>
        <begin position="387"/>
        <end position="410"/>
    </location>
</feature>
<dbReference type="PANTHER" id="PTHR23517:SF2">
    <property type="entry name" value="MULTIDRUG RESISTANCE PROTEIN MDTH"/>
    <property type="match status" value="1"/>
</dbReference>
<feature type="transmembrane region" description="Helical" evidence="7">
    <location>
        <begin position="351"/>
        <end position="375"/>
    </location>
</feature>
<dbReference type="InterPro" id="IPR050171">
    <property type="entry name" value="MFS_Transporters"/>
</dbReference>
<evidence type="ECO:0000256" key="5">
    <source>
        <dbReference type="ARBA" id="ARBA00022989"/>
    </source>
</evidence>
<evidence type="ECO:0000313" key="9">
    <source>
        <dbReference type="EMBL" id="RAI39356.1"/>
    </source>
</evidence>
<evidence type="ECO:0000256" key="6">
    <source>
        <dbReference type="ARBA" id="ARBA00023136"/>
    </source>
</evidence>
<proteinExistence type="predicted"/>
<evidence type="ECO:0000256" key="3">
    <source>
        <dbReference type="ARBA" id="ARBA00022475"/>
    </source>
</evidence>
<dbReference type="GO" id="GO:0005886">
    <property type="term" value="C:plasma membrane"/>
    <property type="evidence" value="ECO:0007669"/>
    <property type="project" value="UniProtKB-SubCell"/>
</dbReference>
<dbReference type="InterPro" id="IPR011701">
    <property type="entry name" value="MFS"/>
</dbReference>
<name>A0A327KN04_9BRAD</name>
<feature type="transmembrane region" description="Helical" evidence="7">
    <location>
        <begin position="416"/>
        <end position="442"/>
    </location>
</feature>
<sequence>MRGANARRPRAVAGEPQPQRLAGRRLARVRIALPLAGRFLMPPTDRRDSDGASHAVQQTRRTIGFLNVAHGIDHFVLGIFPTVVIGLEVVYQRPYSELIVLSTAMFVAFGLFSLPAGWIADRFSRRVMMAVFFIGCGLSLVGCAVAPTLPMLAVALFMLGVFAAIYHPVGMAMLIQASNARGRTLAFNGVCGNLGVALASGVTAVLASWLGWRGAFWVPALVCVAIGIAYLAMVADDRHETASRTRVAEIVLPRAAAITFFSLYTIISFCGGLTFNTIVVALPKIVDERLGGGVALAAVGGLATAVFLCGAVAQLVIGRVAEKVAPHILFAVVVAILFAGAAWAVRAEGMLLIAALAVVMAALYGQVTVGDMVIARYTADAWRGRVYAVRYFLSFASSGVAVPVIALLHARGGFDLVLVALVAVSAVFLAAVLGLVAVVTLATPRLHVAADPTPAE</sequence>
<dbReference type="GO" id="GO:0022857">
    <property type="term" value="F:transmembrane transporter activity"/>
    <property type="evidence" value="ECO:0007669"/>
    <property type="project" value="InterPro"/>
</dbReference>
<evidence type="ECO:0000256" key="7">
    <source>
        <dbReference type="SAM" id="Phobius"/>
    </source>
</evidence>
<keyword evidence="2" id="KW-0813">Transport</keyword>
<feature type="transmembrane region" description="Helical" evidence="7">
    <location>
        <begin position="65"/>
        <end position="87"/>
    </location>
</feature>
<evidence type="ECO:0000256" key="1">
    <source>
        <dbReference type="ARBA" id="ARBA00004651"/>
    </source>
</evidence>
<feature type="transmembrane region" description="Helical" evidence="7">
    <location>
        <begin position="324"/>
        <end position="345"/>
    </location>
</feature>
<dbReference type="SUPFAM" id="SSF103473">
    <property type="entry name" value="MFS general substrate transporter"/>
    <property type="match status" value="1"/>
</dbReference>
<dbReference type="PROSITE" id="PS50850">
    <property type="entry name" value="MFS"/>
    <property type="match status" value="1"/>
</dbReference>
<dbReference type="OrthoDB" id="8524807at2"/>
<evidence type="ECO:0000256" key="4">
    <source>
        <dbReference type="ARBA" id="ARBA00022692"/>
    </source>
</evidence>
<dbReference type="AlphaFoldDB" id="A0A327KN04"/>
<dbReference type="Proteomes" id="UP000249130">
    <property type="component" value="Unassembled WGS sequence"/>
</dbReference>
<keyword evidence="3" id="KW-1003">Cell membrane</keyword>
<keyword evidence="5 7" id="KW-1133">Transmembrane helix</keyword>
<dbReference type="PANTHER" id="PTHR23517">
    <property type="entry name" value="RESISTANCE PROTEIN MDTM, PUTATIVE-RELATED-RELATED"/>
    <property type="match status" value="1"/>
</dbReference>